<feature type="region of interest" description="Disordered" evidence="1">
    <location>
        <begin position="240"/>
        <end position="279"/>
    </location>
</feature>
<evidence type="ECO:0000313" key="4">
    <source>
        <dbReference type="Proteomes" id="UP000193642"/>
    </source>
</evidence>
<feature type="compositionally biased region" description="Polar residues" evidence="1">
    <location>
        <begin position="192"/>
        <end position="204"/>
    </location>
</feature>
<feature type="compositionally biased region" description="Low complexity" evidence="1">
    <location>
        <begin position="251"/>
        <end position="267"/>
    </location>
</feature>
<comment type="caution">
    <text evidence="3">The sequence shown here is derived from an EMBL/GenBank/DDBJ whole genome shotgun (WGS) entry which is preliminary data.</text>
</comment>
<proteinExistence type="predicted"/>
<accession>A0A1Y2BRZ0</accession>
<feature type="transmembrane region" description="Helical" evidence="2">
    <location>
        <begin position="1524"/>
        <end position="1549"/>
    </location>
</feature>
<keyword evidence="2" id="KW-0812">Transmembrane</keyword>
<dbReference type="Proteomes" id="UP000193642">
    <property type="component" value="Unassembled WGS sequence"/>
</dbReference>
<dbReference type="STRING" id="329046.A0A1Y2BRZ0"/>
<keyword evidence="2" id="KW-1133">Transmembrane helix</keyword>
<evidence type="ECO:0000256" key="2">
    <source>
        <dbReference type="SAM" id="Phobius"/>
    </source>
</evidence>
<feature type="region of interest" description="Disordered" evidence="1">
    <location>
        <begin position="180"/>
        <end position="204"/>
    </location>
</feature>
<protein>
    <submittedName>
        <fullName evidence="3">Uncharacterized protein</fullName>
    </submittedName>
</protein>
<feature type="region of interest" description="Disordered" evidence="1">
    <location>
        <begin position="1"/>
        <end position="167"/>
    </location>
</feature>
<dbReference type="EMBL" id="MCGO01000050">
    <property type="protein sequence ID" value="ORY37493.1"/>
    <property type="molecule type" value="Genomic_DNA"/>
</dbReference>
<reference evidence="3 4" key="1">
    <citation type="submission" date="2016-07" db="EMBL/GenBank/DDBJ databases">
        <title>Pervasive Adenine N6-methylation of Active Genes in Fungi.</title>
        <authorList>
            <consortium name="DOE Joint Genome Institute"/>
            <person name="Mondo S.J."/>
            <person name="Dannebaum R.O."/>
            <person name="Kuo R.C."/>
            <person name="Labutti K."/>
            <person name="Haridas S."/>
            <person name="Kuo A."/>
            <person name="Salamov A."/>
            <person name="Ahrendt S.R."/>
            <person name="Lipzen A."/>
            <person name="Sullivan W."/>
            <person name="Andreopoulos W.B."/>
            <person name="Clum A."/>
            <person name="Lindquist E."/>
            <person name="Daum C."/>
            <person name="Ramamoorthy G.K."/>
            <person name="Gryganskyi A."/>
            <person name="Culley D."/>
            <person name="Magnuson J.K."/>
            <person name="James T.Y."/>
            <person name="O'Malley M.A."/>
            <person name="Stajich J.E."/>
            <person name="Spatafora J.W."/>
            <person name="Visel A."/>
            <person name="Grigoriev I.V."/>
        </authorList>
    </citation>
    <scope>NUCLEOTIDE SEQUENCE [LARGE SCALE GENOMIC DNA]</scope>
    <source>
        <strain evidence="3 4">JEL800</strain>
    </source>
</reference>
<feature type="compositionally biased region" description="Acidic residues" evidence="1">
    <location>
        <begin position="18"/>
        <end position="94"/>
    </location>
</feature>
<evidence type="ECO:0000313" key="3">
    <source>
        <dbReference type="EMBL" id="ORY37493.1"/>
    </source>
</evidence>
<feature type="compositionally biased region" description="Low complexity" evidence="1">
    <location>
        <begin position="135"/>
        <end position="167"/>
    </location>
</feature>
<evidence type="ECO:0000256" key="1">
    <source>
        <dbReference type="SAM" id="MobiDB-lite"/>
    </source>
</evidence>
<feature type="transmembrane region" description="Helical" evidence="2">
    <location>
        <begin position="560"/>
        <end position="581"/>
    </location>
</feature>
<feature type="compositionally biased region" description="Basic and acidic residues" evidence="1">
    <location>
        <begin position="1"/>
        <end position="17"/>
    </location>
</feature>
<feature type="transmembrane region" description="Helical" evidence="2">
    <location>
        <begin position="611"/>
        <end position="634"/>
    </location>
</feature>
<keyword evidence="2" id="KW-0472">Membrane</keyword>
<name>A0A1Y2BRZ0_9FUNG</name>
<gene>
    <name evidence="3" type="ORF">BCR33DRAFT_721535</name>
</gene>
<organism evidence="3 4">
    <name type="scientific">Rhizoclosmatium globosum</name>
    <dbReference type="NCBI Taxonomy" id="329046"/>
    <lineage>
        <taxon>Eukaryota</taxon>
        <taxon>Fungi</taxon>
        <taxon>Fungi incertae sedis</taxon>
        <taxon>Chytridiomycota</taxon>
        <taxon>Chytridiomycota incertae sedis</taxon>
        <taxon>Chytridiomycetes</taxon>
        <taxon>Chytridiales</taxon>
        <taxon>Chytriomycetaceae</taxon>
        <taxon>Rhizoclosmatium</taxon>
    </lineage>
</organism>
<dbReference type="PANTHER" id="PTHR48209:SF2">
    <property type="entry name" value="FI24008P1"/>
    <property type="match status" value="1"/>
</dbReference>
<dbReference type="OrthoDB" id="2129423at2759"/>
<sequence length="1568" mass="169495">MDVRMRTEQVHSSRAFDDVDDDDNDEDIELDSDDDDGGGYSNSEDEDADSFDLNLYDDNDEDEEGEDSGPDLEDISDQESDQDSDQGSDLESDLETINPGASASTGGSTGAATATATATALLATPPASPLPLHPYPSLSSHLRQAATSTSTRTTTTTTTSTTSSSAATLDTLTDASFLSTTSTSVTSPPQNPRQSLRSFSSSETLHSISAAEKRQLLEALMRDSHLDDALHDDTSSFFLPPDQSLKKRRASTTTTTKSIRSSKSSSSLKKKKEKAPKKPPVPLSTIAYNIFLLLLKLLLFIYKTLLLVSNKIASSDLVVNTIKPYLHKKVVTPFQDAKTATIAYIFLKYTQARNLTWEDVKTWYAEMRVWAAKVYKDLTTPKPKPPPPPPPPPKPPGKPFAVVWKEFRDDMDKRIEAIKATQGYIYMVRILKICVRVGSQAVVWAWIQTAPLRTSRFAAGCWSCLVYLVRLTRDVVGIVKKSDGYKSFMATIEKGWKGVVDKVVRLLVSVTPLALIGYSLQLSSAKTSLDLLVSESHQLYPSADATAIESEVVWTIRLHAALYIFLTLAFVGINVWVYLPLLNNMKQLQAMNFTEKYNLVLSPYQSIPQKAVTLLVLVLSLATTVLFHISLITIDDTVTNLQSQPSWTLLNTTLPSIPYSEMTFLLETTKKAQTPTGVLWRRRHHPSSSMLSTICPLEIHVDDSLTTGSLQCTRRTSTLVTTPHGRRGTLCTCPVQEIQTCRLVKSTETPTSEIAIYTVALDCISPTTRNLHVLPKRGAGGARQAAITGALPPQNMGRLFDPTWIPEPAVVIPSFGVSRPLGIDRVVHIGKRYETVSVQFTRPVVGTAGGGGSGGEPYVLPTVKVNAVKDGKIVKEGLVARRSDSVMNMTSNWDTFRVLLNETELASLSGPLALHIEPQECFEMYKPHRACDTGKVGVVQVPVLKLDYSVSLMRGDGLEVSEVKENIFSVWVEFAAAVGVISKKSSIGLVKPLAEFDFAVELVDGKKAGAATKSVAVVKVTEEEGWEKGRFRRYRLDLLIPKHLGKDGSLKVSVLSGVVRREWPRLAVDQSPRSVDIARGMCCRASFGSPTLHPTACKPGYQFISGEVCKGGAARPPVVPPKAILGTQPLVATTAPAFLGGYTTDSSLPSFEAGLQCPSSSLKLQTYITPPLNLTSPEPGLYTIHQACLQFPTEGAPPTSLSITRFLHLKPSPPTPHIVSITRSVASPNNSIHLQFTFSTAIRNTSIPVSALQVFHLRQNTVLSPVTIHMDEFDAYDGKEWSLEVKTDTTSHSEAERFLEGDEIRLRVSSGVADESLSSVAAASSGSGGFFSWIFGSSTASDEQVPKEWSCTDATPPYEKCVASEGVAFIGDSGKIVGVEFGGMGVDEASSVLKVRFSQAVEPRMNGIWSPTDVLLGIGQSGATAGISLIPVLNVLDTMDDHVLTVVINMSVKELQAKAKTGSVVHVSVEEGKVVGVVGGGKGRSYVSATAFSINVTDLMQAAPRTGTHVPSSSGAQNSSSESISILTILALIMGASVTFFVGLIVVAVKFGGAIEYDGVDILSSYQS</sequence>
<feature type="compositionally biased region" description="Low complexity" evidence="1">
    <location>
        <begin position="99"/>
        <end position="125"/>
    </location>
</feature>
<dbReference type="PANTHER" id="PTHR48209">
    <property type="entry name" value="AGL056WP"/>
    <property type="match status" value="1"/>
</dbReference>
<feature type="compositionally biased region" description="Basic residues" evidence="1">
    <location>
        <begin position="268"/>
        <end position="277"/>
    </location>
</feature>
<keyword evidence="4" id="KW-1185">Reference proteome</keyword>
<feature type="transmembrane region" description="Helical" evidence="2">
    <location>
        <begin position="286"/>
        <end position="308"/>
    </location>
</feature>